<accession>A0ABU1AES8</accession>
<dbReference type="Pfam" id="PF13377">
    <property type="entry name" value="Peripla_BP_3"/>
    <property type="match status" value="1"/>
</dbReference>
<dbReference type="PANTHER" id="PTHR30146">
    <property type="entry name" value="LACI-RELATED TRANSCRIPTIONAL REPRESSOR"/>
    <property type="match status" value="1"/>
</dbReference>
<keyword evidence="3" id="KW-0804">Transcription</keyword>
<evidence type="ECO:0000313" key="5">
    <source>
        <dbReference type="EMBL" id="MDQ8193169.1"/>
    </source>
</evidence>
<evidence type="ECO:0000256" key="1">
    <source>
        <dbReference type="ARBA" id="ARBA00023015"/>
    </source>
</evidence>
<dbReference type="SUPFAM" id="SSF46689">
    <property type="entry name" value="Homeodomain-like"/>
    <property type="match status" value="2"/>
</dbReference>
<dbReference type="PANTHER" id="PTHR30146:SF24">
    <property type="entry name" value="XYLOSE OPERON REGULATORY PROTEIN"/>
    <property type="match status" value="1"/>
</dbReference>
<dbReference type="Gene3D" id="1.10.10.60">
    <property type="entry name" value="Homeodomain-like"/>
    <property type="match status" value="1"/>
</dbReference>
<dbReference type="InterPro" id="IPR028082">
    <property type="entry name" value="Peripla_BP_I"/>
</dbReference>
<dbReference type="InterPro" id="IPR009057">
    <property type="entry name" value="Homeodomain-like_sf"/>
</dbReference>
<dbReference type="InterPro" id="IPR018062">
    <property type="entry name" value="HTH_AraC-typ_CS"/>
</dbReference>
<reference evidence="5 6" key="1">
    <citation type="submission" date="2023-04" db="EMBL/GenBank/DDBJ databases">
        <title>A novel bacteria isolated from coastal sediment.</title>
        <authorList>
            <person name="Liu X.-J."/>
            <person name="Du Z.-J."/>
        </authorList>
    </citation>
    <scope>NUCLEOTIDE SEQUENCE [LARGE SCALE GENOMIC DNA]</scope>
    <source>
        <strain evidence="5 6">SDUM461004</strain>
    </source>
</reference>
<dbReference type="PROSITE" id="PS01124">
    <property type="entry name" value="HTH_ARAC_FAMILY_2"/>
    <property type="match status" value="1"/>
</dbReference>
<dbReference type="InterPro" id="IPR018060">
    <property type="entry name" value="HTH_AraC"/>
</dbReference>
<proteinExistence type="predicted"/>
<dbReference type="Proteomes" id="UP001243717">
    <property type="component" value="Unassembled WGS sequence"/>
</dbReference>
<evidence type="ECO:0000256" key="2">
    <source>
        <dbReference type="ARBA" id="ARBA00023125"/>
    </source>
</evidence>
<sequence length="369" mass="41368">MARRKHILMVLGSYDQAAHEGIARYAGQHGWHLDVSILKDFQLPEHWKGDGIITSLNFSRQLEEFVLKADVPTVDLSIWREDIDLPRVAADNTALGHLGAEHFIALGHQNCAWFGLAINPVSRTRYQAYRDTLAAAGIDCVRLDTVKAQDPVYITQRLLDLPKPCAIYTKSDYDTAWLAHLCHEAGLRIPDDVALLGADDNALICESQWVTLSSVRYDLARIGYEGAAMLDQIIKGEPLAERLKLIPPQGITVRQSTDALAATDPLVRQALAYIATHLRRSIGTLEIAEHLGVSRRLLELRFRNQMHSSIREYLIRSRIAEARKLLSTTQEPIETIAALTGFCNAPHFSRSFKRDTGMTPTKYRTQQAL</sequence>
<dbReference type="Pfam" id="PF12833">
    <property type="entry name" value="HTH_18"/>
    <property type="match status" value="1"/>
</dbReference>
<feature type="domain" description="HTH araC/xylS-type" evidence="4">
    <location>
        <begin position="268"/>
        <end position="366"/>
    </location>
</feature>
<dbReference type="InterPro" id="IPR046335">
    <property type="entry name" value="LacI/GalR-like_sensor"/>
</dbReference>
<evidence type="ECO:0000313" key="6">
    <source>
        <dbReference type="Proteomes" id="UP001243717"/>
    </source>
</evidence>
<dbReference type="RefSeq" id="WP_308983676.1">
    <property type="nucleotide sequence ID" value="NZ_JARXIC010000002.1"/>
</dbReference>
<keyword evidence="6" id="KW-1185">Reference proteome</keyword>
<evidence type="ECO:0000259" key="4">
    <source>
        <dbReference type="PROSITE" id="PS01124"/>
    </source>
</evidence>
<dbReference type="SMART" id="SM00342">
    <property type="entry name" value="HTH_ARAC"/>
    <property type="match status" value="1"/>
</dbReference>
<dbReference type="Gene3D" id="3.40.50.2300">
    <property type="match status" value="2"/>
</dbReference>
<dbReference type="PRINTS" id="PR00032">
    <property type="entry name" value="HTHARAC"/>
</dbReference>
<keyword evidence="2" id="KW-0238">DNA-binding</keyword>
<dbReference type="EMBL" id="JARXIC010000002">
    <property type="protein sequence ID" value="MDQ8193169.1"/>
    <property type="molecule type" value="Genomic_DNA"/>
</dbReference>
<comment type="caution">
    <text evidence="5">The sequence shown here is derived from an EMBL/GenBank/DDBJ whole genome shotgun (WGS) entry which is preliminary data.</text>
</comment>
<name>A0ABU1AES8_9BACT</name>
<dbReference type="SUPFAM" id="SSF53822">
    <property type="entry name" value="Periplasmic binding protein-like I"/>
    <property type="match status" value="1"/>
</dbReference>
<evidence type="ECO:0000256" key="3">
    <source>
        <dbReference type="ARBA" id="ARBA00023163"/>
    </source>
</evidence>
<keyword evidence="1" id="KW-0805">Transcription regulation</keyword>
<protein>
    <submittedName>
        <fullName evidence="5">Substrate-binding domain-containing protein</fullName>
    </submittedName>
</protein>
<dbReference type="CDD" id="cd01543">
    <property type="entry name" value="PBP1_XylR"/>
    <property type="match status" value="1"/>
</dbReference>
<dbReference type="PROSITE" id="PS00041">
    <property type="entry name" value="HTH_ARAC_FAMILY_1"/>
    <property type="match status" value="1"/>
</dbReference>
<gene>
    <name evidence="5" type="ORF">QEH59_01940</name>
</gene>
<organism evidence="5 6">
    <name type="scientific">Thalassobacterium sedimentorum</name>
    <dbReference type="NCBI Taxonomy" id="3041258"/>
    <lineage>
        <taxon>Bacteria</taxon>
        <taxon>Pseudomonadati</taxon>
        <taxon>Verrucomicrobiota</taxon>
        <taxon>Opitutia</taxon>
        <taxon>Puniceicoccales</taxon>
        <taxon>Coraliomargaritaceae</taxon>
        <taxon>Thalassobacterium</taxon>
    </lineage>
</organism>
<dbReference type="InterPro" id="IPR020449">
    <property type="entry name" value="Tscrpt_reg_AraC-type_HTH"/>
</dbReference>